<dbReference type="Proteomes" id="UP000017836">
    <property type="component" value="Unassembled WGS sequence"/>
</dbReference>
<dbReference type="Gene3D" id="2.40.100.10">
    <property type="entry name" value="Cyclophilin-like"/>
    <property type="match status" value="1"/>
</dbReference>
<comment type="function">
    <text evidence="1">PPIases accelerate the folding of proteins. It catalyzes the cis-trans isomerization of proline imidic peptide bonds in oligopeptides.</text>
</comment>
<keyword evidence="4" id="KW-1185">Reference proteome</keyword>
<dbReference type="CDD" id="cd00317">
    <property type="entry name" value="cyclophilin"/>
    <property type="match status" value="1"/>
</dbReference>
<name>W1P716_AMBTC</name>
<reference evidence="4" key="1">
    <citation type="journal article" date="2013" name="Science">
        <title>The Amborella genome and the evolution of flowering plants.</title>
        <authorList>
            <consortium name="Amborella Genome Project"/>
        </authorList>
    </citation>
    <scope>NUCLEOTIDE SEQUENCE [LARGE SCALE GENOMIC DNA]</scope>
</reference>
<dbReference type="STRING" id="13333.W1P716"/>
<keyword evidence="1" id="KW-0697">Rotamase</keyword>
<dbReference type="InterPro" id="IPR029000">
    <property type="entry name" value="Cyclophilin-like_dom_sf"/>
</dbReference>
<evidence type="ECO:0000313" key="3">
    <source>
        <dbReference type="EMBL" id="ERN05657.1"/>
    </source>
</evidence>
<feature type="domain" description="PPIase cyclophilin-type" evidence="2">
    <location>
        <begin position="132"/>
        <end position="285"/>
    </location>
</feature>
<dbReference type="SUPFAM" id="SSF50891">
    <property type="entry name" value="Cyclophilin-like"/>
    <property type="match status" value="1"/>
</dbReference>
<dbReference type="eggNOG" id="KOG0882">
    <property type="taxonomic scope" value="Eukaryota"/>
</dbReference>
<dbReference type="EMBL" id="KI393980">
    <property type="protein sequence ID" value="ERN05657.1"/>
    <property type="molecule type" value="Genomic_DNA"/>
</dbReference>
<dbReference type="PANTHER" id="PTHR47269:SF1">
    <property type="entry name" value="PEPTIDYL-PROLYL CIS-TRANS ISOMERASE CYP21-4"/>
    <property type="match status" value="1"/>
</dbReference>
<comment type="similarity">
    <text evidence="1">Belongs to the cyclophilin-type PPIase family.</text>
</comment>
<keyword evidence="1" id="KW-0413">Isomerase</keyword>
<accession>W1P716</accession>
<evidence type="ECO:0000313" key="4">
    <source>
        <dbReference type="Proteomes" id="UP000017836"/>
    </source>
</evidence>
<dbReference type="HOGENOM" id="CLU_012062_16_1_1"/>
<organism evidence="3 4">
    <name type="scientific">Amborella trichopoda</name>
    <dbReference type="NCBI Taxonomy" id="13333"/>
    <lineage>
        <taxon>Eukaryota</taxon>
        <taxon>Viridiplantae</taxon>
        <taxon>Streptophyta</taxon>
        <taxon>Embryophyta</taxon>
        <taxon>Tracheophyta</taxon>
        <taxon>Spermatophyta</taxon>
        <taxon>Magnoliopsida</taxon>
        <taxon>Amborellales</taxon>
        <taxon>Amborellaceae</taxon>
        <taxon>Amborella</taxon>
    </lineage>
</organism>
<comment type="catalytic activity">
    <reaction evidence="1">
        <text>[protein]-peptidylproline (omega=180) = [protein]-peptidylproline (omega=0)</text>
        <dbReference type="Rhea" id="RHEA:16237"/>
        <dbReference type="Rhea" id="RHEA-COMP:10747"/>
        <dbReference type="Rhea" id="RHEA-COMP:10748"/>
        <dbReference type="ChEBI" id="CHEBI:83833"/>
        <dbReference type="ChEBI" id="CHEBI:83834"/>
        <dbReference type="EC" id="5.2.1.8"/>
    </reaction>
</comment>
<dbReference type="InterPro" id="IPR002130">
    <property type="entry name" value="Cyclophilin-type_PPIase_dom"/>
</dbReference>
<dbReference type="GO" id="GO:0003755">
    <property type="term" value="F:peptidyl-prolyl cis-trans isomerase activity"/>
    <property type="evidence" value="ECO:0007669"/>
    <property type="project" value="UniProtKB-UniRule"/>
</dbReference>
<proteinExistence type="inferred from homology"/>
<dbReference type="EC" id="5.2.1.8" evidence="1"/>
<sequence>MVKRSCRLAGGLSPSNLWELYMMTSFDGVNSSCGECFQAVRALGQRLVRTTTPLFELSPEPALCSQYAIISCRLLSSDTVLVRVYSAIIELRFLLLIKVRKISRARSRNHSDDGLQKVEKMEGFKQHKGTEHQNYAILNTSKGPIIVELYRKAAPDTVDKFVELCQRGYFKGLLFHRVIKHYVIQGGDPKEVGSAEEWTFSGKSHSQLAISPKHEAFMIGTSKPKQDNTGFEIFITTAPIPDLNDKITVFGRVIKGEDVVQEIEEVDTDEHYQPKTQIEINNIELKRSI</sequence>
<dbReference type="PANTHER" id="PTHR47269">
    <property type="entry name" value="PEPTIDYL-PROLYL CIS-TRANS ISOMERASE CYP21-4"/>
    <property type="match status" value="1"/>
</dbReference>
<dbReference type="PRINTS" id="PR00153">
    <property type="entry name" value="CSAPPISMRASE"/>
</dbReference>
<evidence type="ECO:0000256" key="1">
    <source>
        <dbReference type="RuleBase" id="RU363019"/>
    </source>
</evidence>
<dbReference type="AlphaFoldDB" id="W1P716"/>
<dbReference type="Pfam" id="PF00160">
    <property type="entry name" value="Pro_isomerase"/>
    <property type="match status" value="1"/>
</dbReference>
<evidence type="ECO:0000259" key="2">
    <source>
        <dbReference type="PROSITE" id="PS50072"/>
    </source>
</evidence>
<gene>
    <name evidence="3" type="ORF">AMTR_s00006p00143700</name>
</gene>
<dbReference type="PROSITE" id="PS50072">
    <property type="entry name" value="CSA_PPIASE_2"/>
    <property type="match status" value="1"/>
</dbReference>
<protein>
    <recommendedName>
        <fullName evidence="1">Peptidyl-prolyl cis-trans isomerase</fullName>
        <shortName evidence="1">PPIase</shortName>
        <ecNumber evidence="1">5.2.1.8</ecNumber>
    </recommendedName>
</protein>
<dbReference type="Gramene" id="ERN05657">
    <property type="protein sequence ID" value="ERN05657"/>
    <property type="gene ID" value="AMTR_s00006p00143700"/>
</dbReference>